<dbReference type="OrthoDB" id="10654576at2759"/>
<evidence type="ECO:0000313" key="1">
    <source>
        <dbReference type="EMBL" id="KAH3861576.1"/>
    </source>
</evidence>
<sequence length="595" mass="66600">MFDAMVTEKLDLMFGQGIQEGMQVNGKKYTPQRVFDCTEETDHVLTSSEKIKYARLCETPSRSVRRFKQNCSRILNPLSRKTKGLMQTPVCPSADSLDEPLRTSAGNAPSPMHASFWSMDTPATQPRGLIDGRMRPPLTLCASDGQFLRTPSTPRRLSMSRVDTPLRLSMSTIDTPLRRSFWSMNTPRRLCTGSFGNGHATPKRQLVRVTENAIETFVKDNIESNIPVIRHLENLSYKLWVESNTAFLLEAAMTDDADDDGWIWDEDCFFSSSLESNAVKSLQDADSGSSIGSSIRVCDDSDCSFGYLASCESLDTCTDQFPQCRKLCDTNHKISIPKRNNFCHKSPEIRTSTNFESKKDRTRRNAVLDHVNTFSYQRDISVTENAPTDDVLLDDILFSYNCYQENVPRSNGSPMGIATNNEDEWVIVDDDCVPEVSGAGTHTSCRGRSSPVDIKRGQGIAKWNGDSTKCKKFHGNKDCNDDSMEITESVDLSEWAILSLNITERTQYYRAPRTERSSTGCATDNQRTLIFKTVREAIRQLGMEAGNNASNNSYFVTSGGDTRARIDRPETDGNAFLQCGPDNVVIICMMLPKLK</sequence>
<reference evidence="1" key="2">
    <citation type="submission" date="2020-11" db="EMBL/GenBank/DDBJ databases">
        <authorList>
            <person name="McCartney M.A."/>
            <person name="Auch B."/>
            <person name="Kono T."/>
            <person name="Mallez S."/>
            <person name="Becker A."/>
            <person name="Gohl D.M."/>
            <person name="Silverstein K.A.T."/>
            <person name="Koren S."/>
            <person name="Bechman K.B."/>
            <person name="Herman A."/>
            <person name="Abrahante J.E."/>
            <person name="Garbe J."/>
        </authorList>
    </citation>
    <scope>NUCLEOTIDE SEQUENCE</scope>
    <source>
        <strain evidence="1">Duluth1</strain>
        <tissue evidence="1">Whole animal</tissue>
    </source>
</reference>
<name>A0A9D4LPA1_DREPO</name>
<dbReference type="EMBL" id="JAIWYP010000002">
    <property type="protein sequence ID" value="KAH3861576.1"/>
    <property type="molecule type" value="Genomic_DNA"/>
</dbReference>
<organism evidence="1 2">
    <name type="scientific">Dreissena polymorpha</name>
    <name type="common">Zebra mussel</name>
    <name type="synonym">Mytilus polymorpha</name>
    <dbReference type="NCBI Taxonomy" id="45954"/>
    <lineage>
        <taxon>Eukaryota</taxon>
        <taxon>Metazoa</taxon>
        <taxon>Spiralia</taxon>
        <taxon>Lophotrochozoa</taxon>
        <taxon>Mollusca</taxon>
        <taxon>Bivalvia</taxon>
        <taxon>Autobranchia</taxon>
        <taxon>Heteroconchia</taxon>
        <taxon>Euheterodonta</taxon>
        <taxon>Imparidentia</taxon>
        <taxon>Neoheterodontei</taxon>
        <taxon>Myida</taxon>
        <taxon>Dreissenoidea</taxon>
        <taxon>Dreissenidae</taxon>
        <taxon>Dreissena</taxon>
    </lineage>
</organism>
<reference evidence="1" key="1">
    <citation type="journal article" date="2019" name="bioRxiv">
        <title>The Genome of the Zebra Mussel, Dreissena polymorpha: A Resource for Invasive Species Research.</title>
        <authorList>
            <person name="McCartney M.A."/>
            <person name="Auch B."/>
            <person name="Kono T."/>
            <person name="Mallez S."/>
            <person name="Zhang Y."/>
            <person name="Obille A."/>
            <person name="Becker A."/>
            <person name="Abrahante J.E."/>
            <person name="Garbe J."/>
            <person name="Badalamenti J.P."/>
            <person name="Herman A."/>
            <person name="Mangelson H."/>
            <person name="Liachko I."/>
            <person name="Sullivan S."/>
            <person name="Sone E.D."/>
            <person name="Koren S."/>
            <person name="Silverstein K.A.T."/>
            <person name="Beckman K.B."/>
            <person name="Gohl D.M."/>
        </authorList>
    </citation>
    <scope>NUCLEOTIDE SEQUENCE</scope>
    <source>
        <strain evidence="1">Duluth1</strain>
        <tissue evidence="1">Whole animal</tissue>
    </source>
</reference>
<keyword evidence="2" id="KW-1185">Reference proteome</keyword>
<comment type="caution">
    <text evidence="1">The sequence shown here is derived from an EMBL/GenBank/DDBJ whole genome shotgun (WGS) entry which is preliminary data.</text>
</comment>
<accession>A0A9D4LPA1</accession>
<gene>
    <name evidence="1" type="ORF">DPMN_024508</name>
</gene>
<evidence type="ECO:0000313" key="2">
    <source>
        <dbReference type="Proteomes" id="UP000828390"/>
    </source>
</evidence>
<proteinExistence type="predicted"/>
<protein>
    <submittedName>
        <fullName evidence="1">Uncharacterized protein</fullName>
    </submittedName>
</protein>
<dbReference type="AlphaFoldDB" id="A0A9D4LPA1"/>
<dbReference type="Proteomes" id="UP000828390">
    <property type="component" value="Unassembled WGS sequence"/>
</dbReference>